<feature type="transmembrane region" description="Helical" evidence="6">
    <location>
        <begin position="85"/>
        <end position="102"/>
    </location>
</feature>
<dbReference type="InterPro" id="IPR036259">
    <property type="entry name" value="MFS_trans_sf"/>
</dbReference>
<organism evidence="8 9">
    <name type="scientific">Cognatishimia activa</name>
    <dbReference type="NCBI Taxonomy" id="1715691"/>
    <lineage>
        <taxon>Bacteria</taxon>
        <taxon>Pseudomonadati</taxon>
        <taxon>Pseudomonadota</taxon>
        <taxon>Alphaproteobacteria</taxon>
        <taxon>Rhodobacterales</taxon>
        <taxon>Paracoccaceae</taxon>
        <taxon>Cognatishimia</taxon>
    </lineage>
</organism>
<proteinExistence type="predicted"/>
<gene>
    <name evidence="8" type="primary">bcr</name>
    <name evidence="8" type="ORF">TA5114_01123</name>
</gene>
<dbReference type="GO" id="GO:0140115">
    <property type="term" value="P:export across plasma membrane"/>
    <property type="evidence" value="ECO:0007669"/>
    <property type="project" value="UniProtKB-ARBA"/>
</dbReference>
<reference evidence="9" key="1">
    <citation type="submission" date="2015-09" db="EMBL/GenBank/DDBJ databases">
        <authorList>
            <person name="Rodrigo-Torres Lidia"/>
            <person name="Arahal R.David."/>
        </authorList>
    </citation>
    <scope>NUCLEOTIDE SEQUENCE [LARGE SCALE GENOMIC DNA]</scope>
    <source>
        <strain evidence="9">CECT 5114</strain>
    </source>
</reference>
<dbReference type="InterPro" id="IPR011701">
    <property type="entry name" value="MFS"/>
</dbReference>
<evidence type="ECO:0000256" key="5">
    <source>
        <dbReference type="ARBA" id="ARBA00023136"/>
    </source>
</evidence>
<feature type="transmembrane region" description="Helical" evidence="6">
    <location>
        <begin position="254"/>
        <end position="275"/>
    </location>
</feature>
<keyword evidence="4 6" id="KW-1133">Transmembrane helix</keyword>
<dbReference type="InterPro" id="IPR020846">
    <property type="entry name" value="MFS_dom"/>
</dbReference>
<keyword evidence="2" id="KW-0813">Transport</keyword>
<keyword evidence="5 6" id="KW-0472">Membrane</keyword>
<feature type="transmembrane region" description="Helical" evidence="6">
    <location>
        <begin position="143"/>
        <end position="165"/>
    </location>
</feature>
<accession>A0A0P1IP96</accession>
<dbReference type="InterPro" id="IPR005829">
    <property type="entry name" value="Sugar_transporter_CS"/>
</dbReference>
<dbReference type="GO" id="GO:0022857">
    <property type="term" value="F:transmembrane transporter activity"/>
    <property type="evidence" value="ECO:0007669"/>
    <property type="project" value="InterPro"/>
</dbReference>
<evidence type="ECO:0000256" key="1">
    <source>
        <dbReference type="ARBA" id="ARBA00004141"/>
    </source>
</evidence>
<feature type="transmembrane region" description="Helical" evidence="6">
    <location>
        <begin position="171"/>
        <end position="191"/>
    </location>
</feature>
<keyword evidence="9" id="KW-1185">Reference proteome</keyword>
<feature type="transmembrane region" description="Helical" evidence="6">
    <location>
        <begin position="55"/>
        <end position="73"/>
    </location>
</feature>
<feature type="transmembrane region" description="Helical" evidence="6">
    <location>
        <begin position="377"/>
        <end position="396"/>
    </location>
</feature>
<evidence type="ECO:0000313" key="8">
    <source>
        <dbReference type="EMBL" id="CUK25325.1"/>
    </source>
</evidence>
<dbReference type="PROSITE" id="PS00216">
    <property type="entry name" value="SUGAR_TRANSPORT_1"/>
    <property type="match status" value="1"/>
</dbReference>
<feature type="transmembrane region" description="Helical" evidence="6">
    <location>
        <begin position="21"/>
        <end position="43"/>
    </location>
</feature>
<evidence type="ECO:0000256" key="6">
    <source>
        <dbReference type="SAM" id="Phobius"/>
    </source>
</evidence>
<dbReference type="PANTHER" id="PTHR23502:SF132">
    <property type="entry name" value="POLYAMINE TRANSPORTER 2-RELATED"/>
    <property type="match status" value="1"/>
</dbReference>
<keyword evidence="3 6" id="KW-0812">Transmembrane</keyword>
<evidence type="ECO:0000313" key="9">
    <source>
        <dbReference type="Proteomes" id="UP000051184"/>
    </source>
</evidence>
<evidence type="ECO:0000256" key="3">
    <source>
        <dbReference type="ARBA" id="ARBA00022692"/>
    </source>
</evidence>
<feature type="transmembrane region" description="Helical" evidence="6">
    <location>
        <begin position="287"/>
        <end position="309"/>
    </location>
</feature>
<feature type="transmembrane region" description="Helical" evidence="6">
    <location>
        <begin position="114"/>
        <end position="131"/>
    </location>
</feature>
<dbReference type="SUPFAM" id="SSF103473">
    <property type="entry name" value="MFS general substrate transporter"/>
    <property type="match status" value="1"/>
</dbReference>
<dbReference type="EMBL" id="CYUE01000012">
    <property type="protein sequence ID" value="CUK25325.1"/>
    <property type="molecule type" value="Genomic_DNA"/>
</dbReference>
<feature type="transmembrane region" description="Helical" evidence="6">
    <location>
        <begin position="225"/>
        <end position="248"/>
    </location>
</feature>
<dbReference type="STRING" id="1715691.TA5113_02808"/>
<protein>
    <submittedName>
        <fullName evidence="8">Sulfonamide resistance protein</fullName>
    </submittedName>
</protein>
<feature type="transmembrane region" description="Helical" evidence="6">
    <location>
        <begin position="315"/>
        <end position="335"/>
    </location>
</feature>
<evidence type="ECO:0000256" key="2">
    <source>
        <dbReference type="ARBA" id="ARBA00022448"/>
    </source>
</evidence>
<dbReference type="PANTHER" id="PTHR23502">
    <property type="entry name" value="MAJOR FACILITATOR SUPERFAMILY"/>
    <property type="match status" value="1"/>
</dbReference>
<dbReference type="Proteomes" id="UP000051184">
    <property type="component" value="Unassembled WGS sequence"/>
</dbReference>
<dbReference type="GO" id="GO:0042908">
    <property type="term" value="P:xenobiotic transport"/>
    <property type="evidence" value="ECO:0007669"/>
    <property type="project" value="UniProtKB-ARBA"/>
</dbReference>
<dbReference type="CDD" id="cd17320">
    <property type="entry name" value="MFS_MdfA_MDR_like"/>
    <property type="match status" value="1"/>
</dbReference>
<dbReference type="Pfam" id="PF07690">
    <property type="entry name" value="MFS_1"/>
    <property type="match status" value="1"/>
</dbReference>
<sequence>MFWNTLMTTPRRLSQPEFIALLAMLFATIAFSIDAMLPALTQIGQELSPSEPENATLVIGIFVLGMGIGTFVAGPLSDAYGRKPIILGGFAIYTVGALWAGLASDLDQVLMGRFLQGIAVAGPRVAGQALVRDLYSGERMASIISFAMTIFSLVPAIAPALGQMIMLGFGWRAIFFSFALFALILSLWVGLRQPETHIGDARRPVSFTLVKEGFIACFANRVFRYALVAQIFIFGSLFSMVATIQPIYVQSYDIGSSFPIFFAASALIAMPANMVNARLVMRFGMRIMIKSALIGIVASTVIALALWALGLMNVWVFFAWSTTLFVSIGFTLGNLNALSMEPLGHVAGMAASISGAVSAIAAAALSMPISLSFDGTPLPLLLGVLVFEAIALAAMLRLGPRVLSEA</sequence>
<dbReference type="GO" id="GO:0005886">
    <property type="term" value="C:plasma membrane"/>
    <property type="evidence" value="ECO:0007669"/>
    <property type="project" value="TreeGrafter"/>
</dbReference>
<evidence type="ECO:0000259" key="7">
    <source>
        <dbReference type="PROSITE" id="PS50850"/>
    </source>
</evidence>
<comment type="subcellular location">
    <subcellularLocation>
        <location evidence="1">Membrane</location>
        <topology evidence="1">Multi-pass membrane protein</topology>
    </subcellularLocation>
</comment>
<feature type="domain" description="Major facilitator superfamily (MFS) profile" evidence="7">
    <location>
        <begin position="18"/>
        <end position="403"/>
    </location>
</feature>
<feature type="transmembrane region" description="Helical" evidence="6">
    <location>
        <begin position="347"/>
        <end position="371"/>
    </location>
</feature>
<dbReference type="AlphaFoldDB" id="A0A0P1IP96"/>
<name>A0A0P1IP96_9RHOB</name>
<dbReference type="PROSITE" id="PS50850">
    <property type="entry name" value="MFS"/>
    <property type="match status" value="1"/>
</dbReference>
<dbReference type="Gene3D" id="1.20.1720.10">
    <property type="entry name" value="Multidrug resistance protein D"/>
    <property type="match status" value="1"/>
</dbReference>
<evidence type="ECO:0000256" key="4">
    <source>
        <dbReference type="ARBA" id="ARBA00022989"/>
    </source>
</evidence>